<evidence type="ECO:0000313" key="1">
    <source>
        <dbReference type="EMBL" id="EGG29789.1"/>
    </source>
</evidence>
<dbReference type="Proteomes" id="UP000005615">
    <property type="component" value="Unassembled WGS sequence"/>
</dbReference>
<proteinExistence type="predicted"/>
<dbReference type="RefSeq" id="WP_009575610.1">
    <property type="nucleotide sequence ID" value="NZ_AEIG01000033.1"/>
</dbReference>
<gene>
    <name evidence="1" type="ORF">IMCC3088_1333</name>
</gene>
<sequence>MADDFEPLTSIVAEVDEDRRPQQRPRRPAASGLGARIFTATFVFVALAVAVASVIWSWQLQQQLVEASHIMERHNERIMELEAALADTDEGLSQNAAQMAVRIKELYSEVDKLWASAWRRNKADIEALQKASTNQDKALKALVTADKTAIDERAQTTAMLDLLRKDMAALKSVASDLERLTANASSNQTALERTADKVNKLTLQFAALSKRVEGNEEWIGSINAFRRQVNTTLSDLQRAVRELEAPATPSSP</sequence>
<dbReference type="eggNOG" id="COG2959">
    <property type="taxonomic scope" value="Bacteria"/>
</dbReference>
<name>F3L1J3_9GAMM</name>
<evidence type="ECO:0000313" key="2">
    <source>
        <dbReference type="Proteomes" id="UP000005615"/>
    </source>
</evidence>
<dbReference type="AlphaFoldDB" id="F3L1J3"/>
<protein>
    <submittedName>
        <fullName evidence="1">Uncharacterized protein</fullName>
    </submittedName>
</protein>
<dbReference type="OrthoDB" id="5734037at2"/>
<keyword evidence="2" id="KW-1185">Reference proteome</keyword>
<comment type="caution">
    <text evidence="1">The sequence shown here is derived from an EMBL/GenBank/DDBJ whole genome shotgun (WGS) entry which is preliminary data.</text>
</comment>
<accession>F3L1J3</accession>
<organism evidence="1 2">
    <name type="scientific">Aequoribacter fuscus</name>
    <dbReference type="NCBI Taxonomy" id="2518989"/>
    <lineage>
        <taxon>Bacteria</taxon>
        <taxon>Pseudomonadati</taxon>
        <taxon>Pseudomonadota</taxon>
        <taxon>Gammaproteobacteria</taxon>
        <taxon>Cellvibrionales</taxon>
        <taxon>Halieaceae</taxon>
        <taxon>Aequoribacter</taxon>
    </lineage>
</organism>
<dbReference type="EMBL" id="AEIG01000033">
    <property type="protein sequence ID" value="EGG29789.1"/>
    <property type="molecule type" value="Genomic_DNA"/>
</dbReference>
<reference evidence="1 2" key="1">
    <citation type="journal article" date="2011" name="J. Bacteriol.">
        <title>Genome sequence of strain IMCC3088, a proteorhodopsin-containing marine bacterium belonging to the OM60/NOR5 clade.</title>
        <authorList>
            <person name="Jang Y."/>
            <person name="Oh H.M."/>
            <person name="Kang I."/>
            <person name="Lee K."/>
            <person name="Yang S.J."/>
            <person name="Cho J.C."/>
        </authorList>
    </citation>
    <scope>NUCLEOTIDE SEQUENCE [LARGE SCALE GENOMIC DNA]</scope>
    <source>
        <strain evidence="1 2">IMCC3088</strain>
    </source>
</reference>
<dbReference type="STRING" id="2518989.IMCC3088_1333"/>